<dbReference type="AlphaFoldDB" id="A0A8H7P8K5"/>
<evidence type="ECO:0000256" key="1">
    <source>
        <dbReference type="SAM" id="MobiDB-lite"/>
    </source>
</evidence>
<name>A0A8H7P8K5_9APHY</name>
<feature type="region of interest" description="Disordered" evidence="1">
    <location>
        <begin position="528"/>
        <end position="556"/>
    </location>
</feature>
<accession>A0A8H7P8K5</accession>
<dbReference type="SUPFAM" id="SSF52047">
    <property type="entry name" value="RNI-like"/>
    <property type="match status" value="1"/>
</dbReference>
<proteinExistence type="predicted"/>
<dbReference type="PANTHER" id="PTHR38926">
    <property type="entry name" value="F-BOX DOMAIN CONTAINING PROTEIN, EXPRESSED"/>
    <property type="match status" value="1"/>
</dbReference>
<protein>
    <recommendedName>
        <fullName evidence="2">F-box domain-containing protein</fullName>
    </recommendedName>
</protein>
<reference evidence="3" key="1">
    <citation type="submission" date="2020-11" db="EMBL/GenBank/DDBJ databases">
        <authorList>
            <person name="Koelle M."/>
            <person name="Horta M.A.C."/>
            <person name="Nowrousian M."/>
            <person name="Ohm R.A."/>
            <person name="Benz P."/>
            <person name="Pilgard A."/>
        </authorList>
    </citation>
    <scope>NUCLEOTIDE SEQUENCE</scope>
    <source>
        <strain evidence="3">FPRL280</strain>
    </source>
</reference>
<dbReference type="InterPro" id="IPR001810">
    <property type="entry name" value="F-box_dom"/>
</dbReference>
<sequence length="556" mass="63575">MNDDPAALELRSFNHQLRRMAQPTPGVKDRHAVPPITLVPDDVLHTIFHFVAEYSYSRIAYVPIGRERGPRDGICVVSHVCGYWRRLALNDPQLWGYIVLSPDSSLDFLQTYLERSKDAPLRIRLEGTRPTFNRNTEIDLRARLLADHVHRIVEFRAVEFRPTEMNTILKWFKGAAPRLRCLMLEADSQLLQPAVFSGNLPALRDIYVKGVSMPWQPYQDLTDLQLNDQLVPSMEKLVWTLRHCPRLKSLKLGFLDAMIRKDTGEQLCPVEPVALPRLEELFLRSHVQEDVVDLISCLRFPDTTSVSLKLLGWHRHTIVDLPKECPSLSAITSKVKGLFLELTGCDAWSASIVMTSRKPEFKLQWEWYQEGKNNEMVDLIGLSPTTFPALEALVIIATSYQLDVPHWRCILSAFPCLVYLKLDISMSMIANFWTALVPRFPRNEDVPDALVVPALRYLKVERMEEQETVFNVLGECFRARANRGCRLRTLDLVMRSGRAFPPTVLDILTENIGKVNITYVRNPYSLDEGEAHRAGSSRNSSHPRRESSMSPSILRP</sequence>
<evidence type="ECO:0000313" key="3">
    <source>
        <dbReference type="EMBL" id="KAF9819319.1"/>
    </source>
</evidence>
<evidence type="ECO:0000313" key="4">
    <source>
        <dbReference type="Proteomes" id="UP000639403"/>
    </source>
</evidence>
<dbReference type="Proteomes" id="UP000639403">
    <property type="component" value="Unassembled WGS sequence"/>
</dbReference>
<dbReference type="Gene3D" id="1.20.1280.50">
    <property type="match status" value="1"/>
</dbReference>
<dbReference type="InterPro" id="IPR032675">
    <property type="entry name" value="LRR_dom_sf"/>
</dbReference>
<dbReference type="PANTHER" id="PTHR38926:SF5">
    <property type="entry name" value="F-BOX AND LEUCINE-RICH REPEAT PROTEIN 6"/>
    <property type="match status" value="1"/>
</dbReference>
<evidence type="ECO:0000259" key="2">
    <source>
        <dbReference type="Pfam" id="PF12937"/>
    </source>
</evidence>
<dbReference type="Gene3D" id="3.80.10.10">
    <property type="entry name" value="Ribonuclease Inhibitor"/>
    <property type="match status" value="1"/>
</dbReference>
<gene>
    <name evidence="3" type="ORF">IEO21_02207</name>
</gene>
<reference evidence="3" key="2">
    <citation type="journal article" name="Front. Microbiol.">
        <title>Degradative Capacity of Two Strains of Rhodonia placenta: From Phenotype to Genotype.</title>
        <authorList>
            <person name="Kolle M."/>
            <person name="Horta M.A.C."/>
            <person name="Nowrousian M."/>
            <person name="Ohm R.A."/>
            <person name="Benz J.P."/>
            <person name="Pilgard A."/>
        </authorList>
    </citation>
    <scope>NUCLEOTIDE SEQUENCE</scope>
    <source>
        <strain evidence="3">FPRL280</strain>
    </source>
</reference>
<dbReference type="Pfam" id="PF12937">
    <property type="entry name" value="F-box-like"/>
    <property type="match status" value="1"/>
</dbReference>
<comment type="caution">
    <text evidence="3">The sequence shown here is derived from an EMBL/GenBank/DDBJ whole genome shotgun (WGS) entry which is preliminary data.</text>
</comment>
<feature type="domain" description="F-box" evidence="2">
    <location>
        <begin position="39"/>
        <end position="99"/>
    </location>
</feature>
<organism evidence="3 4">
    <name type="scientific">Rhodonia placenta</name>
    <dbReference type="NCBI Taxonomy" id="104341"/>
    <lineage>
        <taxon>Eukaryota</taxon>
        <taxon>Fungi</taxon>
        <taxon>Dikarya</taxon>
        <taxon>Basidiomycota</taxon>
        <taxon>Agaricomycotina</taxon>
        <taxon>Agaricomycetes</taxon>
        <taxon>Polyporales</taxon>
        <taxon>Adustoporiaceae</taxon>
        <taxon>Rhodonia</taxon>
    </lineage>
</organism>
<dbReference type="EMBL" id="JADOXO010000020">
    <property type="protein sequence ID" value="KAF9819319.1"/>
    <property type="molecule type" value="Genomic_DNA"/>
</dbReference>